<evidence type="ECO:0000313" key="1">
    <source>
        <dbReference type="EMBL" id="ARM66701.1"/>
    </source>
</evidence>
<gene>
    <name evidence="1" type="ORF">AM4_042</name>
</gene>
<proteinExistence type="predicted"/>
<reference evidence="1 2" key="1">
    <citation type="journal article" date="2017" name="Viruses">
        <title>Phage Biodiversity in Artisanal Cheese Wheys Reflects the Complexity of the Fermentation Process.</title>
        <authorList>
            <person name="Mahony J."/>
            <person name="Moscarelli A."/>
            <person name="Kelleher P."/>
            <person name="Lugli G.A."/>
            <person name="Ventura M."/>
            <person name="Settanni L."/>
            <person name="van Sinderen D."/>
        </authorList>
    </citation>
    <scope>NUCLEOTIDE SEQUENCE [LARGE SCALE GENOMIC DNA]</scope>
</reference>
<protein>
    <submittedName>
        <fullName evidence="1">Uncharacterized protein</fullName>
    </submittedName>
</protein>
<sequence length="106" mass="12420">MGKFLKFKQFWCGHFALGHRGSVDGFELNVTWLSHNKKVEVEITNKCVKCGAETLVYLGFLTPSEYVRFNSKHLFDKFVQTYADERVYDHMVISEGIKKDKRVRKI</sequence>
<evidence type="ECO:0000313" key="2">
    <source>
        <dbReference type="Proteomes" id="UP000223361"/>
    </source>
</evidence>
<keyword evidence="2" id="KW-1185">Reference proteome</keyword>
<organism evidence="1 2">
    <name type="scientific">Lactococcus phage AM4</name>
    <dbReference type="NCBI Taxonomy" id="1965472"/>
    <lineage>
        <taxon>Viruses</taxon>
        <taxon>Duplodnaviria</taxon>
        <taxon>Heunggongvirae</taxon>
        <taxon>Uroviricota</taxon>
        <taxon>Caudoviricetes</taxon>
        <taxon>Audreyjarvisvirus</taxon>
        <taxon>Audreyjarvisvirus AM4</taxon>
    </lineage>
</organism>
<dbReference type="EMBL" id="KY554771">
    <property type="protein sequence ID" value="ARM66701.1"/>
    <property type="molecule type" value="Genomic_DNA"/>
</dbReference>
<dbReference type="Proteomes" id="UP000223361">
    <property type="component" value="Segment"/>
</dbReference>
<name>A0A1W6JKD9_9CAUD</name>
<accession>A0A1W6JKD9</accession>